<reference evidence="3 4" key="1">
    <citation type="submission" date="2017-09" db="EMBL/GenBank/DDBJ databases">
        <title>Draft Genome Sequence of Corynebacterium accolens AH4003.</title>
        <authorList>
            <person name="Chen Y."/>
            <person name="Oosthuysen W.F."/>
            <person name="Kelley S."/>
            <person name="Horswill A."/>
        </authorList>
    </citation>
    <scope>NUCLEOTIDE SEQUENCE [LARGE SCALE GENOMIC DNA]</scope>
    <source>
        <strain evidence="3 4">AH4003</strain>
    </source>
</reference>
<evidence type="ECO:0000313" key="3">
    <source>
        <dbReference type="EMBL" id="PCC83578.1"/>
    </source>
</evidence>
<name>A0A2A4AN80_9CORY</name>
<proteinExistence type="predicted"/>
<dbReference type="EMBL" id="NWBP01000010">
    <property type="protein sequence ID" value="PCC83578.1"/>
    <property type="molecule type" value="Genomic_DNA"/>
</dbReference>
<feature type="transmembrane region" description="Helical" evidence="1">
    <location>
        <begin position="29"/>
        <end position="49"/>
    </location>
</feature>
<dbReference type="PANTHER" id="PTHR36834:SF2">
    <property type="entry name" value="MEMBRANE PROTEIN"/>
    <property type="match status" value="1"/>
</dbReference>
<organism evidence="3 4">
    <name type="scientific">Corynebacterium accolens</name>
    <dbReference type="NCBI Taxonomy" id="38284"/>
    <lineage>
        <taxon>Bacteria</taxon>
        <taxon>Bacillati</taxon>
        <taxon>Actinomycetota</taxon>
        <taxon>Actinomycetes</taxon>
        <taxon>Mycobacteriales</taxon>
        <taxon>Corynebacteriaceae</taxon>
        <taxon>Corynebacterium</taxon>
    </lineage>
</organism>
<feature type="transmembrane region" description="Helical" evidence="1">
    <location>
        <begin position="145"/>
        <end position="162"/>
    </location>
</feature>
<feature type="transmembrane region" description="Helical" evidence="1">
    <location>
        <begin position="174"/>
        <end position="194"/>
    </location>
</feature>
<feature type="transmembrane region" description="Helical" evidence="1">
    <location>
        <begin position="83"/>
        <end position="102"/>
    </location>
</feature>
<feature type="domain" description="VanZ-like" evidence="2">
    <location>
        <begin position="34"/>
        <end position="159"/>
    </location>
</feature>
<protein>
    <submittedName>
        <fullName evidence="3">Teicoplanin resistance protein VanZ</fullName>
    </submittedName>
</protein>
<dbReference type="Pfam" id="PF04892">
    <property type="entry name" value="VanZ"/>
    <property type="match status" value="1"/>
</dbReference>
<gene>
    <name evidence="3" type="ORF">COM45_02150</name>
</gene>
<evidence type="ECO:0000313" key="4">
    <source>
        <dbReference type="Proteomes" id="UP000218690"/>
    </source>
</evidence>
<accession>A0A2A4AN80</accession>
<keyword evidence="1" id="KW-0812">Transmembrane</keyword>
<dbReference type="PANTHER" id="PTHR36834">
    <property type="entry name" value="MEMBRANE PROTEIN-RELATED"/>
    <property type="match status" value="1"/>
</dbReference>
<sequence>MLVTEQTTHSRSRIPAAPRRHQTLRRDSLLVTALVLLVVGVATLGKSFIEIPGVVNASAHAVRSLDLQMFNGFDHPTIWYGPWTNTIGNFLLFMPLGASLIVMGQNLRRVRFGLGGTILAGLALSLSIETLQYLFALGFSDVDDLVFNTLGTAVAAFFMSRVSKEKQSKVLHRIGFMAATALTVLGCAIATGIIA</sequence>
<evidence type="ECO:0000259" key="2">
    <source>
        <dbReference type="Pfam" id="PF04892"/>
    </source>
</evidence>
<keyword evidence="1" id="KW-1133">Transmembrane helix</keyword>
<dbReference type="InterPro" id="IPR006976">
    <property type="entry name" value="VanZ-like"/>
</dbReference>
<evidence type="ECO:0000256" key="1">
    <source>
        <dbReference type="SAM" id="Phobius"/>
    </source>
</evidence>
<comment type="caution">
    <text evidence="3">The sequence shown here is derived from an EMBL/GenBank/DDBJ whole genome shotgun (WGS) entry which is preliminary data.</text>
</comment>
<dbReference type="AlphaFoldDB" id="A0A2A4AN80"/>
<dbReference type="InterPro" id="IPR053150">
    <property type="entry name" value="Teicoplanin_resist-assoc"/>
</dbReference>
<feature type="transmembrane region" description="Helical" evidence="1">
    <location>
        <begin position="114"/>
        <end position="139"/>
    </location>
</feature>
<dbReference type="Proteomes" id="UP000218690">
    <property type="component" value="Unassembled WGS sequence"/>
</dbReference>
<keyword evidence="1" id="KW-0472">Membrane</keyword>